<feature type="domain" description="Gfo/Idh/MocA-like oxidoreductase N-terminal" evidence="1">
    <location>
        <begin position="40"/>
        <end position="158"/>
    </location>
</feature>
<dbReference type="Proteomes" id="UP001205906">
    <property type="component" value="Unassembled WGS sequence"/>
</dbReference>
<comment type="caution">
    <text evidence="3">The sequence shown here is derived from an EMBL/GenBank/DDBJ whole genome shotgun (WGS) entry which is preliminary data.</text>
</comment>
<organism evidence="3 4">
    <name type="scientific">Mesorhizobium liriopis</name>
    <dbReference type="NCBI Taxonomy" id="2953882"/>
    <lineage>
        <taxon>Bacteria</taxon>
        <taxon>Pseudomonadati</taxon>
        <taxon>Pseudomonadota</taxon>
        <taxon>Alphaproteobacteria</taxon>
        <taxon>Hyphomicrobiales</taxon>
        <taxon>Phyllobacteriaceae</taxon>
        <taxon>Mesorhizobium</taxon>
    </lineage>
</organism>
<name>A0ABT1CBS6_9HYPH</name>
<sequence length="388" mass="41508">MTAEGVKTIPKARTVFRKTFLCGGGDQPQEDQIMQQAPLRAALVGCGAFANAALVPAMHLAGIDITAVCDPDETRARATMQATGASAFYSTMSEMLVRESLDAVVMAVGPTVYPSLACEALAHGVHVFVEKPPAITVAEAESMALAARNAGKQIAVGFMKRFATGYRMAKDIADSHAFGSVQMVNARITSGVWTPAWSEQLTPFSFVLDHSVHFLDLMRFFGGPVASLCALRTQSSPERFGFAVLLRFESGAAGLLEISNFESRGVPNERVQITGTQGQSVTVENVSRVIYSRDAEPMVRGRAFSTERERLVWEPNMTNIATENASVVHMGYAGEMRNLATTLLAGKSIEPSIQDGIAAVALAHAVVESEGRTITFSHSTEVPHVAVA</sequence>
<keyword evidence="4" id="KW-1185">Reference proteome</keyword>
<dbReference type="InterPro" id="IPR000683">
    <property type="entry name" value="Gfo/Idh/MocA-like_OxRdtase_N"/>
</dbReference>
<dbReference type="Pfam" id="PF02894">
    <property type="entry name" value="GFO_IDH_MocA_C"/>
    <property type="match status" value="1"/>
</dbReference>
<dbReference type="PANTHER" id="PTHR43249">
    <property type="entry name" value="UDP-N-ACETYL-2-AMINO-2-DEOXY-D-GLUCURONATE OXIDASE"/>
    <property type="match status" value="1"/>
</dbReference>
<dbReference type="RefSeq" id="WP_252822628.1">
    <property type="nucleotide sequence ID" value="NZ_JAMXQS010000013.1"/>
</dbReference>
<dbReference type="Gene3D" id="3.40.50.720">
    <property type="entry name" value="NAD(P)-binding Rossmann-like Domain"/>
    <property type="match status" value="1"/>
</dbReference>
<dbReference type="SUPFAM" id="SSF55347">
    <property type="entry name" value="Glyceraldehyde-3-phosphate dehydrogenase-like, C-terminal domain"/>
    <property type="match status" value="1"/>
</dbReference>
<evidence type="ECO:0000259" key="1">
    <source>
        <dbReference type="Pfam" id="PF01408"/>
    </source>
</evidence>
<dbReference type="PANTHER" id="PTHR43249:SF1">
    <property type="entry name" value="D-GLUCOSIDE 3-DEHYDROGENASE"/>
    <property type="match status" value="1"/>
</dbReference>
<evidence type="ECO:0000313" key="4">
    <source>
        <dbReference type="Proteomes" id="UP001205906"/>
    </source>
</evidence>
<evidence type="ECO:0000259" key="2">
    <source>
        <dbReference type="Pfam" id="PF02894"/>
    </source>
</evidence>
<accession>A0ABT1CBS6</accession>
<evidence type="ECO:0000313" key="3">
    <source>
        <dbReference type="EMBL" id="MCO6052269.1"/>
    </source>
</evidence>
<proteinExistence type="predicted"/>
<dbReference type="SUPFAM" id="SSF51735">
    <property type="entry name" value="NAD(P)-binding Rossmann-fold domains"/>
    <property type="match status" value="1"/>
</dbReference>
<dbReference type="Gene3D" id="3.30.360.10">
    <property type="entry name" value="Dihydrodipicolinate Reductase, domain 2"/>
    <property type="match status" value="1"/>
</dbReference>
<dbReference type="EMBL" id="JAMXQS010000013">
    <property type="protein sequence ID" value="MCO6052269.1"/>
    <property type="molecule type" value="Genomic_DNA"/>
</dbReference>
<dbReference type="Pfam" id="PF01408">
    <property type="entry name" value="GFO_IDH_MocA"/>
    <property type="match status" value="1"/>
</dbReference>
<dbReference type="InterPro" id="IPR052515">
    <property type="entry name" value="Gfo/Idh/MocA_Oxidoreductase"/>
</dbReference>
<protein>
    <submittedName>
        <fullName evidence="3">Gfo/Idh/MocA family oxidoreductase</fullName>
    </submittedName>
</protein>
<dbReference type="InterPro" id="IPR036291">
    <property type="entry name" value="NAD(P)-bd_dom_sf"/>
</dbReference>
<gene>
    <name evidence="3" type="ORF">NGM99_20990</name>
</gene>
<reference evidence="3 4" key="1">
    <citation type="submission" date="2022-06" db="EMBL/GenBank/DDBJ databases">
        <title>Mesorhizobium sp. strain RP14 Genome sequencing and assembly.</title>
        <authorList>
            <person name="Kim I."/>
        </authorList>
    </citation>
    <scope>NUCLEOTIDE SEQUENCE [LARGE SCALE GENOMIC DNA]</scope>
    <source>
        <strain evidence="4">RP14(2022)</strain>
    </source>
</reference>
<feature type="domain" description="Gfo/Idh/MocA-like oxidoreductase C-terminal" evidence="2">
    <location>
        <begin position="175"/>
        <end position="370"/>
    </location>
</feature>
<dbReference type="InterPro" id="IPR004104">
    <property type="entry name" value="Gfo/Idh/MocA-like_OxRdtase_C"/>
</dbReference>